<name>A0A077M6B5_9MICO</name>
<dbReference type="STRING" id="1193518.BN13_10063"/>
<dbReference type="OrthoDB" id="9803479at2"/>
<reference evidence="1 2" key="1">
    <citation type="journal article" date="2013" name="ISME J.">
        <title>A metabolic model for members of the genus Tetrasphaera involved in enhanced biological phosphorus removal.</title>
        <authorList>
            <person name="Kristiansen R."/>
            <person name="Nguyen H.T.T."/>
            <person name="Saunders A.M."/>
            <person name="Nielsen J.L."/>
            <person name="Wimmer R."/>
            <person name="Le V.Q."/>
            <person name="McIlroy S.J."/>
            <person name="Petrovski S."/>
            <person name="Seviour R.J."/>
            <person name="Calteau A."/>
            <person name="Nielsen K.L."/>
            <person name="Nielsen P.H."/>
        </authorList>
    </citation>
    <scope>NUCLEOTIDE SEQUENCE [LARGE SCALE GENOMIC DNA]</scope>
    <source>
        <strain evidence="1 2">Ben 74</strain>
    </source>
</reference>
<evidence type="ECO:0000313" key="2">
    <source>
        <dbReference type="Proteomes" id="UP000035720"/>
    </source>
</evidence>
<keyword evidence="2" id="KW-1185">Reference proteome</keyword>
<evidence type="ECO:0000313" key="1">
    <source>
        <dbReference type="EMBL" id="CCI51325.1"/>
    </source>
</evidence>
<dbReference type="Proteomes" id="UP000035720">
    <property type="component" value="Unassembled WGS sequence"/>
</dbReference>
<gene>
    <name evidence="1" type="ORF">BN13_10063</name>
</gene>
<protein>
    <submittedName>
        <fullName evidence="1">Uncharacterized protein</fullName>
    </submittedName>
</protein>
<organism evidence="1 2">
    <name type="scientific">Nostocoides jenkinsii Ben 74</name>
    <dbReference type="NCBI Taxonomy" id="1193518"/>
    <lineage>
        <taxon>Bacteria</taxon>
        <taxon>Bacillati</taxon>
        <taxon>Actinomycetota</taxon>
        <taxon>Actinomycetes</taxon>
        <taxon>Micrococcales</taxon>
        <taxon>Intrasporangiaceae</taxon>
        <taxon>Nostocoides</taxon>
    </lineage>
</organism>
<dbReference type="EMBL" id="CAJC01000001">
    <property type="protein sequence ID" value="CCI51325.1"/>
    <property type="molecule type" value="Genomic_DNA"/>
</dbReference>
<comment type="caution">
    <text evidence="1">The sequence shown here is derived from an EMBL/GenBank/DDBJ whole genome shotgun (WGS) entry which is preliminary data.</text>
</comment>
<dbReference type="RefSeq" id="WP_048543495.1">
    <property type="nucleotide sequence ID" value="NZ_HF571038.1"/>
</dbReference>
<accession>A0A077M6B5</accession>
<dbReference type="AlphaFoldDB" id="A0A077M6B5"/>
<proteinExistence type="predicted"/>
<sequence>MVAATFAAAEAGSEHTPHVGWVAKYAPDDETVGYLDHTIPGPTSIMDLRGSLGRCLQHSLLRYEDGHQWPHLEKWELDWAVADPIGYQDRHVPTWLRDDFDLTEPLPDLDPRRAKLRGIAVETRT</sequence>